<name>A0A5C1QKP7_9SPIO</name>
<feature type="domain" description="Alcohol dehydrogenase-like C-terminal" evidence="5">
    <location>
        <begin position="169"/>
        <end position="285"/>
    </location>
</feature>
<accession>A0A5C1QKP7</accession>
<dbReference type="AlphaFoldDB" id="A0A5C1QKP7"/>
<gene>
    <name evidence="7" type="ORF">EXM22_08630</name>
</gene>
<evidence type="ECO:0000259" key="5">
    <source>
        <dbReference type="Pfam" id="PF00107"/>
    </source>
</evidence>
<dbReference type="Proteomes" id="UP000324209">
    <property type="component" value="Chromosome"/>
</dbReference>
<dbReference type="Gene3D" id="3.40.50.720">
    <property type="entry name" value="NAD(P)-binding Rossmann-like Domain"/>
    <property type="match status" value="1"/>
</dbReference>
<evidence type="ECO:0000256" key="1">
    <source>
        <dbReference type="ARBA" id="ARBA00022723"/>
    </source>
</evidence>
<comment type="cofactor">
    <cofactor evidence="4">
        <name>Zn(2+)</name>
        <dbReference type="ChEBI" id="CHEBI:29105"/>
    </cofactor>
</comment>
<organism evidence="7 8">
    <name type="scientific">Oceanispirochaeta crateris</name>
    <dbReference type="NCBI Taxonomy" id="2518645"/>
    <lineage>
        <taxon>Bacteria</taxon>
        <taxon>Pseudomonadati</taxon>
        <taxon>Spirochaetota</taxon>
        <taxon>Spirochaetia</taxon>
        <taxon>Spirochaetales</taxon>
        <taxon>Spirochaetaceae</taxon>
        <taxon>Oceanispirochaeta</taxon>
    </lineage>
</organism>
<dbReference type="KEGG" id="ock:EXM22_08630"/>
<dbReference type="PROSITE" id="PS00059">
    <property type="entry name" value="ADH_ZINC"/>
    <property type="match status" value="1"/>
</dbReference>
<evidence type="ECO:0000256" key="4">
    <source>
        <dbReference type="RuleBase" id="RU361277"/>
    </source>
</evidence>
<dbReference type="InterPro" id="IPR002328">
    <property type="entry name" value="ADH_Zn_CS"/>
</dbReference>
<keyword evidence="1 4" id="KW-0479">Metal-binding</keyword>
<dbReference type="InterPro" id="IPR013149">
    <property type="entry name" value="ADH-like_C"/>
</dbReference>
<keyword evidence="2 4" id="KW-0862">Zinc</keyword>
<dbReference type="GO" id="GO:0016491">
    <property type="term" value="F:oxidoreductase activity"/>
    <property type="evidence" value="ECO:0007669"/>
    <property type="project" value="UniProtKB-KW"/>
</dbReference>
<evidence type="ECO:0000313" key="8">
    <source>
        <dbReference type="Proteomes" id="UP000324209"/>
    </source>
</evidence>
<dbReference type="PANTHER" id="PTHR43401">
    <property type="entry name" value="L-THREONINE 3-DEHYDROGENASE"/>
    <property type="match status" value="1"/>
</dbReference>
<dbReference type="InterPro" id="IPR011032">
    <property type="entry name" value="GroES-like_sf"/>
</dbReference>
<evidence type="ECO:0000259" key="6">
    <source>
        <dbReference type="Pfam" id="PF08240"/>
    </source>
</evidence>
<evidence type="ECO:0000256" key="3">
    <source>
        <dbReference type="ARBA" id="ARBA00023002"/>
    </source>
</evidence>
<comment type="similarity">
    <text evidence="4">Belongs to the zinc-containing alcohol dehydrogenase family.</text>
</comment>
<dbReference type="GO" id="GO:0008270">
    <property type="term" value="F:zinc ion binding"/>
    <property type="evidence" value="ECO:0007669"/>
    <property type="project" value="InterPro"/>
</dbReference>
<protein>
    <submittedName>
        <fullName evidence="7">L-threonine 3-dehydrogenase</fullName>
    </submittedName>
</protein>
<reference evidence="7 8" key="1">
    <citation type="submission" date="2019-02" db="EMBL/GenBank/DDBJ databases">
        <title>Complete Genome Sequence and Methylome Analysis of free living Spirochaetas.</title>
        <authorList>
            <person name="Fomenkov A."/>
            <person name="Dubinina G."/>
            <person name="Leshcheva N."/>
            <person name="Mikheeva N."/>
            <person name="Grabovich M."/>
            <person name="Vincze T."/>
            <person name="Roberts R.J."/>
        </authorList>
    </citation>
    <scope>NUCLEOTIDE SEQUENCE [LARGE SCALE GENOMIC DNA]</scope>
    <source>
        <strain evidence="7 8">K2</strain>
    </source>
</reference>
<dbReference type="InterPro" id="IPR050129">
    <property type="entry name" value="Zn_alcohol_dh"/>
</dbReference>
<dbReference type="Pfam" id="PF00107">
    <property type="entry name" value="ADH_zinc_N"/>
    <property type="match status" value="1"/>
</dbReference>
<dbReference type="InterPro" id="IPR036291">
    <property type="entry name" value="NAD(P)-bd_dom_sf"/>
</dbReference>
<dbReference type="CDD" id="cd08234">
    <property type="entry name" value="threonine_DH_like"/>
    <property type="match status" value="1"/>
</dbReference>
<dbReference type="OrthoDB" id="9791234at2"/>
<keyword evidence="8" id="KW-1185">Reference proteome</keyword>
<dbReference type="EMBL" id="CP036150">
    <property type="protein sequence ID" value="QEN08047.1"/>
    <property type="molecule type" value="Genomic_DNA"/>
</dbReference>
<dbReference type="Gene3D" id="3.90.180.10">
    <property type="entry name" value="Medium-chain alcohol dehydrogenases, catalytic domain"/>
    <property type="match status" value="1"/>
</dbReference>
<dbReference type="SUPFAM" id="SSF51735">
    <property type="entry name" value="NAD(P)-binding Rossmann-fold domains"/>
    <property type="match status" value="1"/>
</dbReference>
<dbReference type="SUPFAM" id="SSF50129">
    <property type="entry name" value="GroES-like"/>
    <property type="match status" value="1"/>
</dbReference>
<keyword evidence="3" id="KW-0560">Oxidoreductase</keyword>
<dbReference type="RefSeq" id="WP_149486127.1">
    <property type="nucleotide sequence ID" value="NZ_CP036150.1"/>
</dbReference>
<dbReference type="PANTHER" id="PTHR43401:SF2">
    <property type="entry name" value="L-THREONINE 3-DEHYDROGENASE"/>
    <property type="match status" value="1"/>
</dbReference>
<evidence type="ECO:0000256" key="2">
    <source>
        <dbReference type="ARBA" id="ARBA00022833"/>
    </source>
</evidence>
<dbReference type="InterPro" id="IPR013154">
    <property type="entry name" value="ADH-like_N"/>
</dbReference>
<evidence type="ECO:0000313" key="7">
    <source>
        <dbReference type="EMBL" id="QEN08047.1"/>
    </source>
</evidence>
<proteinExistence type="inferred from homology"/>
<dbReference type="Pfam" id="PF08240">
    <property type="entry name" value="ADH_N"/>
    <property type="match status" value="1"/>
</dbReference>
<feature type="domain" description="Alcohol dehydrogenase-like N-terminal" evidence="6">
    <location>
        <begin position="24"/>
        <end position="130"/>
    </location>
</feature>
<sequence>MKAAQIEKKDSLKIIETEIPVPKENELLIEVFASGICGTDLHIFKGDYKGTYPIVPGHELSGIVRKAGKKIRTIKVGDRVALEPNISCGVCYNCLNNRQHFCENIEAIGVTLPGGMAQFVCAPEQAVFPIVDLSFEEAAFMEPLSCVLHGVEQVNPHLADTVLLIGAGPIGLLLLQSFLVKGCSSIHIVDRDEERLKIAKEMGASYVSQDLSSLEKESYHIVCDATGVTSLMEATLNYVRPAGRILWFAVPHVDAKVSISPFEMFAKEISIFSTYTSCRNSWQALSLLQSGRIRVKELISHRLSLEDFERGLKILETHSEPAMKIMILPKK</sequence>